<keyword evidence="2" id="KW-1185">Reference proteome</keyword>
<accession>A2A030</accession>
<gene>
    <name evidence="1" type="ORF">M23134_01305</name>
</gene>
<protein>
    <submittedName>
        <fullName evidence="1">Uncharacterized protein</fullName>
    </submittedName>
</protein>
<organism evidence="1 2">
    <name type="scientific">Microscilla marina ATCC 23134</name>
    <dbReference type="NCBI Taxonomy" id="313606"/>
    <lineage>
        <taxon>Bacteria</taxon>
        <taxon>Pseudomonadati</taxon>
        <taxon>Bacteroidota</taxon>
        <taxon>Cytophagia</taxon>
        <taxon>Cytophagales</taxon>
        <taxon>Microscillaceae</taxon>
        <taxon>Microscilla</taxon>
    </lineage>
</organism>
<sequence>MVKIVEVRFDKGIPSIDKIVNQFQVNTGLDLDLSLNEKGLGTASCKIFKCQAMVILSKTDNIISVRLGYDRKTYFLSALFFSLVDLGGEIIAGGWEFTEISRKKFADVLEMPSLSRHYLDLK</sequence>
<proteinExistence type="predicted"/>
<dbReference type="Proteomes" id="UP000004095">
    <property type="component" value="Unassembled WGS sequence"/>
</dbReference>
<dbReference type="AlphaFoldDB" id="A2A030"/>
<dbReference type="RefSeq" id="WP_002705689.1">
    <property type="nucleotide sequence ID" value="NZ_AAWS01000089.1"/>
</dbReference>
<comment type="caution">
    <text evidence="1">The sequence shown here is derived from an EMBL/GenBank/DDBJ whole genome shotgun (WGS) entry which is preliminary data.</text>
</comment>
<reference evidence="1" key="1">
    <citation type="submission" date="2007-01" db="EMBL/GenBank/DDBJ databases">
        <authorList>
            <person name="Haygood M."/>
            <person name="Podell S."/>
            <person name="Anderson C."/>
            <person name="Hopkinson B."/>
            <person name="Roe K."/>
            <person name="Barbeau K."/>
            <person name="Gaasterland T."/>
            <person name="Ferriera S."/>
            <person name="Johnson J."/>
            <person name="Kravitz S."/>
            <person name="Beeson K."/>
            <person name="Sutton G."/>
            <person name="Rogers Y.-H."/>
            <person name="Friedman R."/>
            <person name="Frazier M."/>
            <person name="Venter J.C."/>
        </authorList>
    </citation>
    <scope>NUCLEOTIDE SEQUENCE [LARGE SCALE GENOMIC DNA]</scope>
    <source>
        <strain evidence="1">ATCC 23134</strain>
    </source>
</reference>
<evidence type="ECO:0000313" key="1">
    <source>
        <dbReference type="EMBL" id="EAY24005.1"/>
    </source>
</evidence>
<evidence type="ECO:0000313" key="2">
    <source>
        <dbReference type="Proteomes" id="UP000004095"/>
    </source>
</evidence>
<dbReference type="EMBL" id="AAWS01000089">
    <property type="protein sequence ID" value="EAY24005.1"/>
    <property type="molecule type" value="Genomic_DNA"/>
</dbReference>
<name>A2A030_MICM2</name>